<dbReference type="WBParaSite" id="ES5_v2.g15322.t1">
    <property type="protein sequence ID" value="ES5_v2.g15322.t1"/>
    <property type="gene ID" value="ES5_v2.g15322"/>
</dbReference>
<sequence length="478" mass="54212">MSEISIDEVKLVMVDPKKDYDMIAEMFIHTFSQNEPMTRAAGAKPEDVVKIYHEIIEHALSQPYSVLAYLGDTCVGFSVNFISTDLSKNNGDPNLTFKNDLIEEIEKRNNKSHVCNRIEAVIDEIERSYSYFIPSCKKLFKLDVLFVDPKYGGKGIGTKLTQKSIDLARENKCDYLMSVASAYGSGHIFKKAGLKCVREIPFATFLDNDQQIFKELHDGNKTVKLISIKFKMTSITGLSPETSEMDMTDQLIFVAANREKHFDLVSEMFIQNFSQQAPLTRASGAKPEEIREAYLQILENSLNSPHSILAFINNKCIGWAFNYIIRDITENHDDPSLNVLTDFAEVIANIPLDNHRARRIVAVVDEIERNFSYFIPGCRSVFKLDILYLDILYVDPHYGGQGIATKLTEKAIQMALLNHCDCFMSVATNKKSAFIFSKLGLKCVREIPFDAFLENGEPFLQDFGDGNKSIRLMFLKLM</sequence>
<evidence type="ECO:0000313" key="1">
    <source>
        <dbReference type="Proteomes" id="UP000887579"/>
    </source>
</evidence>
<reference evidence="2" key="1">
    <citation type="submission" date="2022-11" db="UniProtKB">
        <authorList>
            <consortium name="WormBaseParasite"/>
        </authorList>
    </citation>
    <scope>IDENTIFICATION</scope>
</reference>
<name>A0AC34FEN3_9BILA</name>
<protein>
    <submittedName>
        <fullName evidence="2">N-acetyltransferase domain-containing protein</fullName>
    </submittedName>
</protein>
<organism evidence="1 2">
    <name type="scientific">Panagrolaimus sp. ES5</name>
    <dbReference type="NCBI Taxonomy" id="591445"/>
    <lineage>
        <taxon>Eukaryota</taxon>
        <taxon>Metazoa</taxon>
        <taxon>Ecdysozoa</taxon>
        <taxon>Nematoda</taxon>
        <taxon>Chromadorea</taxon>
        <taxon>Rhabditida</taxon>
        <taxon>Tylenchina</taxon>
        <taxon>Panagrolaimomorpha</taxon>
        <taxon>Panagrolaimoidea</taxon>
        <taxon>Panagrolaimidae</taxon>
        <taxon>Panagrolaimus</taxon>
    </lineage>
</organism>
<proteinExistence type="predicted"/>
<accession>A0AC34FEN3</accession>
<dbReference type="Proteomes" id="UP000887579">
    <property type="component" value="Unplaced"/>
</dbReference>
<evidence type="ECO:0000313" key="2">
    <source>
        <dbReference type="WBParaSite" id="ES5_v2.g15322.t1"/>
    </source>
</evidence>